<reference evidence="3 4" key="1">
    <citation type="submission" date="2016-10" db="EMBL/GenBank/DDBJ databases">
        <title>Reductive evolution of mitochondrial metabolism and differential evolution of invasion-related proteins in Cryptosporidium.</title>
        <authorList>
            <person name="Liu S."/>
            <person name="Roellig D.M."/>
            <person name="Guo Y."/>
            <person name="Li N."/>
            <person name="Frace M.A."/>
            <person name="Tang K."/>
            <person name="Zhang L."/>
            <person name="Feng Y."/>
            <person name="Xiao L."/>
        </authorList>
    </citation>
    <scope>NUCLEOTIDE SEQUENCE [LARGE SCALE GENOMIC DNA]</scope>
    <source>
        <strain evidence="3">39726</strain>
    </source>
</reference>
<proteinExistence type="predicted"/>
<feature type="signal peptide" evidence="2">
    <location>
        <begin position="1"/>
        <end position="30"/>
    </location>
</feature>
<gene>
    <name evidence="3" type="ORF">cubi_02810</name>
</gene>
<feature type="compositionally biased region" description="Basic and acidic residues" evidence="1">
    <location>
        <begin position="178"/>
        <end position="189"/>
    </location>
</feature>
<keyword evidence="2" id="KW-0732">Signal</keyword>
<feature type="chain" id="PRO_5013312213" evidence="2">
    <location>
        <begin position="31"/>
        <end position="189"/>
    </location>
</feature>
<sequence>MLNVYRKGFRWLFATTLMLLFCFLILPSGAEEHEDIVKVVDNDKSTKVEDVSKNSLSEEVIELEGADSSEGASGIQNPEQVYEACLSLHESFKKECTEEEIQKPLSDLVEACSDPVLNVQSVTAIASKIVSNSNDSNFSDSTECSIMVLTTSLYISSNNQVEEEEESGSLEAESLETEDSHMESELENN</sequence>
<evidence type="ECO:0000256" key="2">
    <source>
        <dbReference type="SAM" id="SignalP"/>
    </source>
</evidence>
<evidence type="ECO:0000256" key="1">
    <source>
        <dbReference type="SAM" id="MobiDB-lite"/>
    </source>
</evidence>
<keyword evidence="4" id="KW-1185">Reference proteome</keyword>
<feature type="region of interest" description="Disordered" evidence="1">
    <location>
        <begin position="158"/>
        <end position="189"/>
    </location>
</feature>
<accession>A0A1J4MIG9</accession>
<organism evidence="3 4">
    <name type="scientific">Cryptosporidium ubiquitum</name>
    <dbReference type="NCBI Taxonomy" id="857276"/>
    <lineage>
        <taxon>Eukaryota</taxon>
        <taxon>Sar</taxon>
        <taxon>Alveolata</taxon>
        <taxon>Apicomplexa</taxon>
        <taxon>Conoidasida</taxon>
        <taxon>Coccidia</taxon>
        <taxon>Eucoccidiorida</taxon>
        <taxon>Eimeriorina</taxon>
        <taxon>Cryptosporidiidae</taxon>
        <taxon>Cryptosporidium</taxon>
    </lineage>
</organism>
<evidence type="ECO:0000313" key="3">
    <source>
        <dbReference type="EMBL" id="OII74008.1"/>
    </source>
</evidence>
<name>A0A1J4MIG9_9CRYT</name>
<dbReference type="VEuPathDB" id="CryptoDB:cubi_02810"/>
<protein>
    <submittedName>
        <fullName evidence="3">Uncharacterized protein</fullName>
    </submittedName>
</protein>
<evidence type="ECO:0000313" key="4">
    <source>
        <dbReference type="Proteomes" id="UP000186176"/>
    </source>
</evidence>
<feature type="compositionally biased region" description="Acidic residues" evidence="1">
    <location>
        <begin position="161"/>
        <end position="177"/>
    </location>
</feature>
<dbReference type="RefSeq" id="XP_028875228.1">
    <property type="nucleotide sequence ID" value="XM_029019821.1"/>
</dbReference>
<dbReference type="Proteomes" id="UP000186176">
    <property type="component" value="Unassembled WGS sequence"/>
</dbReference>
<dbReference type="EMBL" id="LRBP01000013">
    <property type="protein sequence ID" value="OII74008.1"/>
    <property type="molecule type" value="Genomic_DNA"/>
</dbReference>
<comment type="caution">
    <text evidence="3">The sequence shown here is derived from an EMBL/GenBank/DDBJ whole genome shotgun (WGS) entry which is preliminary data.</text>
</comment>
<dbReference type="AlphaFoldDB" id="A0A1J4MIG9"/>
<dbReference type="OrthoDB" id="342850at2759"/>
<dbReference type="GeneID" id="39979600"/>